<dbReference type="EC" id="2.3.1.30" evidence="4 13"/>
<evidence type="ECO:0000256" key="7">
    <source>
        <dbReference type="ARBA" id="ARBA00022605"/>
    </source>
</evidence>
<organism evidence="14 15">
    <name type="scientific">Varibaculum cambriense</name>
    <dbReference type="NCBI Taxonomy" id="184870"/>
    <lineage>
        <taxon>Bacteria</taxon>
        <taxon>Bacillati</taxon>
        <taxon>Actinomycetota</taxon>
        <taxon>Actinomycetes</taxon>
        <taxon>Actinomycetales</taxon>
        <taxon>Actinomycetaceae</taxon>
        <taxon>Varibaculum</taxon>
    </lineage>
</organism>
<dbReference type="SUPFAM" id="SSF51161">
    <property type="entry name" value="Trimeric LpxA-like enzymes"/>
    <property type="match status" value="1"/>
</dbReference>
<dbReference type="NCBIfam" id="TIGR01172">
    <property type="entry name" value="cysE"/>
    <property type="match status" value="1"/>
</dbReference>
<dbReference type="GO" id="GO:0005737">
    <property type="term" value="C:cytoplasm"/>
    <property type="evidence" value="ECO:0007669"/>
    <property type="project" value="UniProtKB-SubCell"/>
</dbReference>
<evidence type="ECO:0000256" key="11">
    <source>
        <dbReference type="ARBA" id="ARBA00023315"/>
    </source>
</evidence>
<dbReference type="InterPro" id="IPR053376">
    <property type="entry name" value="Serine_acetyltransferase"/>
</dbReference>
<keyword evidence="8 13" id="KW-0808">Transferase</keyword>
<reference evidence="14" key="1">
    <citation type="submission" date="2022-01" db="EMBL/GenBank/DDBJ databases">
        <title>Collection of gut derived symbiotic bacterial strains cultured from healthy donors.</title>
        <authorList>
            <person name="Lin H."/>
            <person name="Kohout C."/>
            <person name="Waligurski E."/>
            <person name="Pamer E.G."/>
        </authorList>
    </citation>
    <scope>NUCLEOTIDE SEQUENCE</scope>
    <source>
        <strain evidence="14">DFI.7.46</strain>
    </source>
</reference>
<dbReference type="PANTHER" id="PTHR42811">
    <property type="entry name" value="SERINE ACETYLTRANSFERASE"/>
    <property type="match status" value="1"/>
</dbReference>
<evidence type="ECO:0000256" key="8">
    <source>
        <dbReference type="ARBA" id="ARBA00022679"/>
    </source>
</evidence>
<dbReference type="FunFam" id="2.160.10.10:FF:000007">
    <property type="entry name" value="Serine acetyltransferase"/>
    <property type="match status" value="1"/>
</dbReference>
<dbReference type="GO" id="GO:0009001">
    <property type="term" value="F:serine O-acetyltransferase activity"/>
    <property type="evidence" value="ECO:0007669"/>
    <property type="project" value="UniProtKB-EC"/>
</dbReference>
<evidence type="ECO:0000256" key="6">
    <source>
        <dbReference type="ARBA" id="ARBA00022490"/>
    </source>
</evidence>
<dbReference type="RefSeq" id="WP_238127616.1">
    <property type="nucleotide sequence ID" value="NZ_JAKNHJ010000004.1"/>
</dbReference>
<evidence type="ECO:0000256" key="3">
    <source>
        <dbReference type="ARBA" id="ARBA00007274"/>
    </source>
</evidence>
<gene>
    <name evidence="14" type="primary">cysE</name>
    <name evidence="14" type="ORF">L0M99_02470</name>
</gene>
<dbReference type="InterPro" id="IPR005881">
    <property type="entry name" value="Ser_O-AcTrfase"/>
</dbReference>
<dbReference type="InterPro" id="IPR011004">
    <property type="entry name" value="Trimer_LpxA-like_sf"/>
</dbReference>
<comment type="pathway">
    <text evidence="2">Amino-acid biosynthesis; L-cysteine biosynthesis; L-cysteine from L-serine: step 1/2.</text>
</comment>
<evidence type="ECO:0000256" key="5">
    <source>
        <dbReference type="ARBA" id="ARBA00018522"/>
    </source>
</evidence>
<keyword evidence="10" id="KW-0198">Cysteine biosynthesis</keyword>
<dbReference type="PIRSF" id="PIRSF000441">
    <property type="entry name" value="CysE"/>
    <property type="match status" value="1"/>
</dbReference>
<dbReference type="PROSITE" id="PS00101">
    <property type="entry name" value="HEXAPEP_TRANSFERASES"/>
    <property type="match status" value="1"/>
</dbReference>
<evidence type="ECO:0000313" key="14">
    <source>
        <dbReference type="EMBL" id="MCG4617365.1"/>
    </source>
</evidence>
<comment type="subcellular location">
    <subcellularLocation>
        <location evidence="1">Cytoplasm</location>
    </subcellularLocation>
</comment>
<dbReference type="GO" id="GO:0006535">
    <property type="term" value="P:cysteine biosynthetic process from serine"/>
    <property type="evidence" value="ECO:0007669"/>
    <property type="project" value="InterPro"/>
</dbReference>
<dbReference type="InterPro" id="IPR045304">
    <property type="entry name" value="LbH_SAT"/>
</dbReference>
<comment type="catalytic activity">
    <reaction evidence="12 13">
        <text>L-serine + acetyl-CoA = O-acetyl-L-serine + CoA</text>
        <dbReference type="Rhea" id="RHEA:24560"/>
        <dbReference type="ChEBI" id="CHEBI:33384"/>
        <dbReference type="ChEBI" id="CHEBI:57287"/>
        <dbReference type="ChEBI" id="CHEBI:57288"/>
        <dbReference type="ChEBI" id="CHEBI:58340"/>
        <dbReference type="EC" id="2.3.1.30"/>
    </reaction>
</comment>
<sequence>MAKPEPTLIQLCKEDLAAAINSDPAARNALEVALTYPGVHAVWAYRLAHMLFKKKFKLLARIVSSISRSYTGVDIHPGARLGRRLFIDHANGVVIGETTKIGTDCVLFHQVTLGGVSMSKGKRHPTLGDRVMVGAGAKVLGPIHVGSDARIAANAVVVRDVPAGCSAIGVPARVSPGCSQQKTSELIIDPTLFI</sequence>
<evidence type="ECO:0000256" key="13">
    <source>
        <dbReference type="PIRNR" id="PIRNR000441"/>
    </source>
</evidence>
<dbReference type="Proteomes" id="UP001200537">
    <property type="component" value="Unassembled WGS sequence"/>
</dbReference>
<dbReference type="Gene3D" id="2.160.10.10">
    <property type="entry name" value="Hexapeptide repeat proteins"/>
    <property type="match status" value="1"/>
</dbReference>
<dbReference type="CDD" id="cd03354">
    <property type="entry name" value="LbH_SAT"/>
    <property type="match status" value="1"/>
</dbReference>
<dbReference type="InterPro" id="IPR001451">
    <property type="entry name" value="Hexapep"/>
</dbReference>
<dbReference type="InterPro" id="IPR042122">
    <property type="entry name" value="Ser_AcTrfase_N_sf"/>
</dbReference>
<proteinExistence type="inferred from homology"/>
<evidence type="ECO:0000256" key="2">
    <source>
        <dbReference type="ARBA" id="ARBA00004876"/>
    </source>
</evidence>
<keyword evidence="9" id="KW-0677">Repeat</keyword>
<protein>
    <recommendedName>
        <fullName evidence="5 13">Serine acetyltransferase</fullName>
        <ecNumber evidence="4 13">2.3.1.30</ecNumber>
    </recommendedName>
</protein>
<comment type="similarity">
    <text evidence="3 13">Belongs to the transferase hexapeptide repeat family.</text>
</comment>
<dbReference type="EMBL" id="JAKNHJ010000004">
    <property type="protein sequence ID" value="MCG4617365.1"/>
    <property type="molecule type" value="Genomic_DNA"/>
</dbReference>
<comment type="caution">
    <text evidence="14">The sequence shown here is derived from an EMBL/GenBank/DDBJ whole genome shotgun (WGS) entry which is preliminary data.</text>
</comment>
<evidence type="ECO:0000256" key="12">
    <source>
        <dbReference type="ARBA" id="ARBA00049486"/>
    </source>
</evidence>
<dbReference type="Pfam" id="PF00132">
    <property type="entry name" value="Hexapep"/>
    <property type="match status" value="1"/>
</dbReference>
<keyword evidence="6" id="KW-0963">Cytoplasm</keyword>
<evidence type="ECO:0000256" key="1">
    <source>
        <dbReference type="ARBA" id="ARBA00004496"/>
    </source>
</evidence>
<evidence type="ECO:0000313" key="15">
    <source>
        <dbReference type="Proteomes" id="UP001200537"/>
    </source>
</evidence>
<dbReference type="Gene3D" id="1.10.3130.10">
    <property type="entry name" value="serine acetyltransferase, domain 1"/>
    <property type="match status" value="1"/>
</dbReference>
<dbReference type="InterPro" id="IPR018357">
    <property type="entry name" value="Hexapep_transf_CS"/>
</dbReference>
<name>A0AAJ1EXE9_9ACTO</name>
<accession>A0AAJ1EXE9</accession>
<dbReference type="FunFam" id="1.10.3130.10:FF:000003">
    <property type="entry name" value="Serine acetyltransferase"/>
    <property type="match status" value="1"/>
</dbReference>
<evidence type="ECO:0000256" key="4">
    <source>
        <dbReference type="ARBA" id="ARBA00013266"/>
    </source>
</evidence>
<evidence type="ECO:0000256" key="9">
    <source>
        <dbReference type="ARBA" id="ARBA00022737"/>
    </source>
</evidence>
<keyword evidence="11 13" id="KW-0012">Acyltransferase</keyword>
<dbReference type="NCBIfam" id="NF041874">
    <property type="entry name" value="EPS_EpsC"/>
    <property type="match status" value="1"/>
</dbReference>
<keyword evidence="7" id="KW-0028">Amino-acid biosynthesis</keyword>
<dbReference type="AlphaFoldDB" id="A0AAJ1EXE9"/>
<evidence type="ECO:0000256" key="10">
    <source>
        <dbReference type="ARBA" id="ARBA00023192"/>
    </source>
</evidence>